<accession>R9GPW2</accession>
<dbReference type="AlphaFoldDB" id="R9GPW2"/>
<evidence type="ECO:0000313" key="1">
    <source>
        <dbReference type="EMBL" id="EOR93882.1"/>
    </source>
</evidence>
<sequence>MESHEFPLPRIVFKGKIELLKVEYTIISFYHLNDKLL</sequence>
<organism evidence="1 2">
    <name type="scientific">Arcticibacter svalbardensis MN12-7</name>
    <dbReference type="NCBI Taxonomy" id="1150600"/>
    <lineage>
        <taxon>Bacteria</taxon>
        <taxon>Pseudomonadati</taxon>
        <taxon>Bacteroidota</taxon>
        <taxon>Sphingobacteriia</taxon>
        <taxon>Sphingobacteriales</taxon>
        <taxon>Sphingobacteriaceae</taxon>
        <taxon>Arcticibacter</taxon>
    </lineage>
</organism>
<keyword evidence="2" id="KW-1185">Reference proteome</keyword>
<dbReference type="Proteomes" id="UP000014174">
    <property type="component" value="Unassembled WGS sequence"/>
</dbReference>
<proteinExistence type="predicted"/>
<evidence type="ECO:0000313" key="2">
    <source>
        <dbReference type="Proteomes" id="UP000014174"/>
    </source>
</evidence>
<reference evidence="1 2" key="1">
    <citation type="journal article" date="2013" name="Genome Announc.">
        <title>Draft Genome Sequence of Arcticibacter svalbardensis Strain MN12-7T, a Member of the Family Sphingobacteriaceae Isolated from an Arctic Soil Sample.</title>
        <authorList>
            <person name="Shivaji S."/>
            <person name="Ara S."/>
            <person name="Prasad S."/>
            <person name="Manasa B.P."/>
            <person name="Begum Z."/>
            <person name="Singh A."/>
            <person name="Kumar Pinnaka A."/>
        </authorList>
    </citation>
    <scope>NUCLEOTIDE SEQUENCE [LARGE SCALE GENOMIC DNA]</scope>
    <source>
        <strain evidence="1 2">MN12-7</strain>
    </source>
</reference>
<gene>
    <name evidence="1" type="ORF">ADIARSV_2950</name>
</gene>
<name>R9GPW2_9SPHI</name>
<dbReference type="EMBL" id="AQPN01000102">
    <property type="protein sequence ID" value="EOR93882.1"/>
    <property type="molecule type" value="Genomic_DNA"/>
</dbReference>
<protein>
    <submittedName>
        <fullName evidence="1">Uncharacterized protein</fullName>
    </submittedName>
</protein>
<comment type="caution">
    <text evidence="1">The sequence shown here is derived from an EMBL/GenBank/DDBJ whole genome shotgun (WGS) entry which is preliminary data.</text>
</comment>